<dbReference type="GO" id="GO:0019171">
    <property type="term" value="F:(3R)-hydroxyacyl-[acyl-carrier-protein] dehydratase activity"/>
    <property type="evidence" value="ECO:0007669"/>
    <property type="project" value="TreeGrafter"/>
</dbReference>
<evidence type="ECO:0000259" key="1">
    <source>
        <dbReference type="Pfam" id="PF13452"/>
    </source>
</evidence>
<dbReference type="Proteomes" id="UP000235803">
    <property type="component" value="Unassembled WGS sequence"/>
</dbReference>
<dbReference type="OrthoDB" id="7183822at2"/>
<dbReference type="EMBL" id="PNRF01000033">
    <property type="protein sequence ID" value="PMR73679.1"/>
    <property type="molecule type" value="Genomic_DNA"/>
</dbReference>
<dbReference type="AlphaFoldDB" id="A0A2N7TZR6"/>
<gene>
    <name evidence="2" type="ORF">C1H69_16650</name>
</gene>
<evidence type="ECO:0000313" key="2">
    <source>
        <dbReference type="EMBL" id="PMR73679.1"/>
    </source>
</evidence>
<reference evidence="2 3" key="1">
    <citation type="submission" date="2018-01" db="EMBL/GenBank/DDBJ databases">
        <title>Halomonas endophytica sp. nov., isolated from storage liquid in the stems of Populus euphratica.</title>
        <authorList>
            <person name="Chen C."/>
        </authorList>
    </citation>
    <scope>NUCLEOTIDE SEQUENCE [LARGE SCALE GENOMIC DNA]</scope>
    <source>
        <strain evidence="2 3">MC28</strain>
    </source>
</reference>
<organism evidence="2 3">
    <name type="scientific">Billgrantia endophytica</name>
    <dbReference type="NCBI Taxonomy" id="2033802"/>
    <lineage>
        <taxon>Bacteria</taxon>
        <taxon>Pseudomonadati</taxon>
        <taxon>Pseudomonadota</taxon>
        <taxon>Gammaproteobacteria</taxon>
        <taxon>Oceanospirillales</taxon>
        <taxon>Halomonadaceae</taxon>
        <taxon>Billgrantia</taxon>
    </lineage>
</organism>
<proteinExistence type="predicted"/>
<feature type="domain" description="FAS1-like dehydratase" evidence="1">
    <location>
        <begin position="70"/>
        <end position="130"/>
    </location>
</feature>
<dbReference type="Gene3D" id="3.10.129.10">
    <property type="entry name" value="Hotdog Thioesterase"/>
    <property type="match status" value="2"/>
</dbReference>
<dbReference type="PANTHER" id="PTHR28152:SF1">
    <property type="entry name" value="HYDROXYACYL-THIOESTER DEHYDRATASE TYPE 2, MITOCHONDRIAL"/>
    <property type="match status" value="1"/>
</dbReference>
<evidence type="ECO:0000313" key="3">
    <source>
        <dbReference type="Proteomes" id="UP000235803"/>
    </source>
</evidence>
<protein>
    <recommendedName>
        <fullName evidence="1">FAS1-like dehydratase domain-containing protein</fullName>
    </recommendedName>
</protein>
<comment type="caution">
    <text evidence="2">The sequence shown here is derived from an EMBL/GenBank/DDBJ whole genome shotgun (WGS) entry which is preliminary data.</text>
</comment>
<dbReference type="SUPFAM" id="SSF54637">
    <property type="entry name" value="Thioesterase/thiol ester dehydrase-isomerase"/>
    <property type="match status" value="2"/>
</dbReference>
<dbReference type="Pfam" id="PF13452">
    <property type="entry name" value="FAS1_DH_region"/>
    <property type="match status" value="1"/>
</dbReference>
<dbReference type="InterPro" id="IPR052741">
    <property type="entry name" value="Mitochondrial_HTD2"/>
</dbReference>
<keyword evidence="3" id="KW-1185">Reference proteome</keyword>
<dbReference type="PANTHER" id="PTHR28152">
    <property type="entry name" value="HYDROXYACYL-THIOESTER DEHYDRATASE TYPE 2, MITOCHONDRIAL"/>
    <property type="match status" value="1"/>
</dbReference>
<dbReference type="RefSeq" id="WP_102654512.1">
    <property type="nucleotide sequence ID" value="NZ_PNRF01000033.1"/>
</dbReference>
<dbReference type="InterPro" id="IPR039569">
    <property type="entry name" value="FAS1-like_DH_region"/>
</dbReference>
<accession>A0A2N7TZR6</accession>
<name>A0A2N7TZR6_9GAMM</name>
<sequence>MSGDLYSHWVGRQDHSRDDLSPSMVKRIAITFGEACPEMGEALPHLWHWAFFQKPVFESKLGLDGHPAHGIFLPPVEGRNRMWAGGRVRFTQPLRVGEAAERRSTIATVKEKQGKTGALLFVTVEHCYFQGDVLCITEEQDIVYREPSPPKLENATPLPELVWDETFHPSPVMLFRYSAVTFNGHRIHYDFPYATEQEGYPGLVVHGPMIATLMLRSFIRQYPQRIPQYLAYRGLRPLIADTSFQVGGHEQGNQRCALWAFNDKGPAHQAEIEYKENDDVQP</sequence>
<dbReference type="InterPro" id="IPR029069">
    <property type="entry name" value="HotDog_dom_sf"/>
</dbReference>